<dbReference type="CDD" id="cd07043">
    <property type="entry name" value="STAS_anti-anti-sigma_factors"/>
    <property type="match status" value="1"/>
</dbReference>
<evidence type="ECO:0000313" key="2">
    <source>
        <dbReference type="Proteomes" id="UP001058271"/>
    </source>
</evidence>
<gene>
    <name evidence="1" type="ORF">Drose_16330</name>
</gene>
<dbReference type="Gene3D" id="3.30.750.24">
    <property type="entry name" value="STAS domain"/>
    <property type="match status" value="1"/>
</dbReference>
<name>A0ABY5ZDI9_9ACTN</name>
<dbReference type="RefSeq" id="WP_260729072.1">
    <property type="nucleotide sequence ID" value="NZ_BAAABS010000012.1"/>
</dbReference>
<dbReference type="SUPFAM" id="SSF52091">
    <property type="entry name" value="SpoIIaa-like"/>
    <property type="match status" value="1"/>
</dbReference>
<evidence type="ECO:0000313" key="1">
    <source>
        <dbReference type="EMBL" id="UWZ39646.1"/>
    </source>
</evidence>
<dbReference type="EMBL" id="CP073721">
    <property type="protein sequence ID" value="UWZ39646.1"/>
    <property type="molecule type" value="Genomic_DNA"/>
</dbReference>
<proteinExistence type="predicted"/>
<dbReference type="Proteomes" id="UP001058271">
    <property type="component" value="Chromosome"/>
</dbReference>
<keyword evidence="2" id="KW-1185">Reference proteome</keyword>
<dbReference type="InterPro" id="IPR036513">
    <property type="entry name" value="STAS_dom_sf"/>
</dbReference>
<protein>
    <submittedName>
        <fullName evidence="1">STAS domain-containing protein</fullName>
    </submittedName>
</protein>
<organism evidence="1 2">
    <name type="scientific">Dactylosporangium roseum</name>
    <dbReference type="NCBI Taxonomy" id="47989"/>
    <lineage>
        <taxon>Bacteria</taxon>
        <taxon>Bacillati</taxon>
        <taxon>Actinomycetota</taxon>
        <taxon>Actinomycetes</taxon>
        <taxon>Micromonosporales</taxon>
        <taxon>Micromonosporaceae</taxon>
        <taxon>Dactylosporangium</taxon>
    </lineage>
</organism>
<sequence>MGEESVRPCVVVDRPHSPRSVEISLFGVIDMAIENELGNVLDHVSNALPSSIVINVANVTFACSTLANFIARLRNIAPAAPVVLSGCTPMIHRILCLTGVDDLVTPHDHAGFQAIANSSGAGRSLGPCDIPIDHRAVKPVRPGRFQDVFKS</sequence>
<accession>A0ABY5ZDI9</accession>
<reference evidence="1" key="1">
    <citation type="submission" date="2021-04" db="EMBL/GenBank/DDBJ databases">
        <title>Biosynthetic gene clusters of Dactylosporangioum roseum.</title>
        <authorList>
            <person name="Hartkoorn R.C."/>
            <person name="Beaudoing E."/>
            <person name="Hot D."/>
            <person name="Moureu S."/>
        </authorList>
    </citation>
    <scope>NUCLEOTIDE SEQUENCE</scope>
    <source>
        <strain evidence="1">NRRL B-16295</strain>
    </source>
</reference>